<accession>A0A4R5Q735</accession>
<keyword evidence="1 3" id="KW-0489">Methyltransferase</keyword>
<dbReference type="PANTHER" id="PTHR12049">
    <property type="entry name" value="PROTEIN ARGININE METHYLTRANSFERASE NDUFAF7, MITOCHONDRIAL"/>
    <property type="match status" value="1"/>
</dbReference>
<keyword evidence="4" id="KW-1185">Reference proteome</keyword>
<reference evidence="3 4" key="1">
    <citation type="journal article" date="2016" name="J. Microbiol.">
        <title>Dankookia rubra gen. nov., sp. nov., an alphaproteobacterium isolated from sediment of a shallow stream.</title>
        <authorList>
            <person name="Kim W.H."/>
            <person name="Kim D.H."/>
            <person name="Kang K."/>
            <person name="Ahn T.Y."/>
        </authorList>
    </citation>
    <scope>NUCLEOTIDE SEQUENCE [LARGE SCALE GENOMIC DNA]</scope>
    <source>
        <strain evidence="3 4">JCM30602</strain>
    </source>
</reference>
<organism evidence="3 4">
    <name type="scientific">Dankookia rubra</name>
    <dbReference type="NCBI Taxonomy" id="1442381"/>
    <lineage>
        <taxon>Bacteria</taxon>
        <taxon>Pseudomonadati</taxon>
        <taxon>Pseudomonadota</taxon>
        <taxon>Alphaproteobacteria</taxon>
        <taxon>Acetobacterales</taxon>
        <taxon>Roseomonadaceae</taxon>
        <taxon>Dankookia</taxon>
    </lineage>
</organism>
<keyword evidence="2 3" id="KW-0808">Transferase</keyword>
<comment type="caution">
    <text evidence="3">The sequence shown here is derived from an EMBL/GenBank/DDBJ whole genome shotgun (WGS) entry which is preliminary data.</text>
</comment>
<sequence length="342" mass="35277">MSTQAGAAERLDRFMARAVAAYYAGRDPFGAGGDFTTAPEISQAFGECLGLWAAVTWQLMGTPARVILAELGPGRGTLMADALRAAGMVPAFRAALEVHLVETSPTLRAAQRQRLGMAVAGWHDDAAGLPDGPAIILANEFFDALPIRQFIRRGGAWLERHVVDGHFLDLPAERPPPLPAGAAEGAVAEYAEAGVAVAASLAARCRDQGGALLALDYGPAAAALGDTLQAMTRHGPADPLAEPGTVDVTAHVPFAALAEAGRAAGAAAHGPLPMGLFLQRLGLPARAAILARTAMAAGRRDQASLALSGAERLTAPERMGRLFKALCLCHPALPTPPGFEAA</sequence>
<dbReference type="GO" id="GO:0035243">
    <property type="term" value="F:protein-arginine omega-N symmetric methyltransferase activity"/>
    <property type="evidence" value="ECO:0007669"/>
    <property type="project" value="TreeGrafter"/>
</dbReference>
<dbReference type="InterPro" id="IPR038375">
    <property type="entry name" value="NDUFAF7_sf"/>
</dbReference>
<dbReference type="AlphaFoldDB" id="A0A4R5Q735"/>
<dbReference type="Gene3D" id="3.40.50.12710">
    <property type="match status" value="1"/>
</dbReference>
<protein>
    <submittedName>
        <fullName evidence="3">Class I SAM-dependent methyltransferase</fullName>
    </submittedName>
</protein>
<name>A0A4R5Q735_9PROT</name>
<dbReference type="GO" id="GO:0032259">
    <property type="term" value="P:methylation"/>
    <property type="evidence" value="ECO:0007669"/>
    <property type="project" value="UniProtKB-KW"/>
</dbReference>
<dbReference type="InterPro" id="IPR003788">
    <property type="entry name" value="NDUFAF7"/>
</dbReference>
<dbReference type="Proteomes" id="UP000295096">
    <property type="component" value="Unassembled WGS sequence"/>
</dbReference>
<gene>
    <name evidence="3" type="ORF">E2C06_31200</name>
</gene>
<dbReference type="SUPFAM" id="SSF53335">
    <property type="entry name" value="S-adenosyl-L-methionine-dependent methyltransferases"/>
    <property type="match status" value="1"/>
</dbReference>
<dbReference type="PANTHER" id="PTHR12049:SF7">
    <property type="entry name" value="PROTEIN ARGININE METHYLTRANSFERASE NDUFAF7, MITOCHONDRIAL"/>
    <property type="match status" value="1"/>
</dbReference>
<evidence type="ECO:0000256" key="2">
    <source>
        <dbReference type="ARBA" id="ARBA00022679"/>
    </source>
</evidence>
<dbReference type="Pfam" id="PF02636">
    <property type="entry name" value="Methyltransf_28"/>
    <property type="match status" value="1"/>
</dbReference>
<dbReference type="EMBL" id="SMSJ01000101">
    <property type="protein sequence ID" value="TDH58692.1"/>
    <property type="molecule type" value="Genomic_DNA"/>
</dbReference>
<evidence type="ECO:0000313" key="4">
    <source>
        <dbReference type="Proteomes" id="UP000295096"/>
    </source>
</evidence>
<dbReference type="OrthoDB" id="9794208at2"/>
<dbReference type="RefSeq" id="WP_133292478.1">
    <property type="nucleotide sequence ID" value="NZ_SMSJ01000101.1"/>
</dbReference>
<dbReference type="InterPro" id="IPR029063">
    <property type="entry name" value="SAM-dependent_MTases_sf"/>
</dbReference>
<evidence type="ECO:0000313" key="3">
    <source>
        <dbReference type="EMBL" id="TDH58692.1"/>
    </source>
</evidence>
<evidence type="ECO:0000256" key="1">
    <source>
        <dbReference type="ARBA" id="ARBA00022603"/>
    </source>
</evidence>
<proteinExistence type="predicted"/>